<dbReference type="Proteomes" id="UP000015104">
    <property type="component" value="Unassembled WGS sequence"/>
</dbReference>
<dbReference type="HOGENOM" id="CLU_3427059_0_0_1"/>
<accession>T1KTF4</accession>
<reference evidence="1" key="2">
    <citation type="submission" date="2015-06" db="UniProtKB">
        <authorList>
            <consortium name="EnsemblMetazoa"/>
        </authorList>
    </citation>
    <scope>IDENTIFICATION</scope>
</reference>
<evidence type="ECO:0000313" key="2">
    <source>
        <dbReference type="Proteomes" id="UP000015104"/>
    </source>
</evidence>
<sequence length="21" mass="2424">MYKLSIESISSALYVNEEMLC</sequence>
<dbReference type="EnsemblMetazoa" id="tetur20g03020.1">
    <property type="protein sequence ID" value="tetur20g03020.1"/>
    <property type="gene ID" value="tetur20g03020"/>
</dbReference>
<dbReference type="EMBL" id="CAEY01000525">
    <property type="status" value="NOT_ANNOTATED_CDS"/>
    <property type="molecule type" value="Genomic_DNA"/>
</dbReference>
<organism evidence="1 2">
    <name type="scientific">Tetranychus urticae</name>
    <name type="common">Two-spotted spider mite</name>
    <dbReference type="NCBI Taxonomy" id="32264"/>
    <lineage>
        <taxon>Eukaryota</taxon>
        <taxon>Metazoa</taxon>
        <taxon>Ecdysozoa</taxon>
        <taxon>Arthropoda</taxon>
        <taxon>Chelicerata</taxon>
        <taxon>Arachnida</taxon>
        <taxon>Acari</taxon>
        <taxon>Acariformes</taxon>
        <taxon>Trombidiformes</taxon>
        <taxon>Prostigmata</taxon>
        <taxon>Eleutherengona</taxon>
        <taxon>Raphignathae</taxon>
        <taxon>Tetranychoidea</taxon>
        <taxon>Tetranychidae</taxon>
        <taxon>Tetranychus</taxon>
    </lineage>
</organism>
<protein>
    <submittedName>
        <fullName evidence="1">Uncharacterized protein</fullName>
    </submittedName>
</protein>
<evidence type="ECO:0000313" key="1">
    <source>
        <dbReference type="EnsemblMetazoa" id="tetur20g03020.1"/>
    </source>
</evidence>
<name>T1KTF4_TETUR</name>
<dbReference type="AlphaFoldDB" id="T1KTF4"/>
<reference evidence="2" key="1">
    <citation type="submission" date="2011-08" db="EMBL/GenBank/DDBJ databases">
        <authorList>
            <person name="Rombauts S."/>
        </authorList>
    </citation>
    <scope>NUCLEOTIDE SEQUENCE</scope>
    <source>
        <strain evidence="2">London</strain>
    </source>
</reference>
<keyword evidence="2" id="KW-1185">Reference proteome</keyword>
<proteinExistence type="predicted"/>